<dbReference type="WBParaSite" id="HPLM_0000298701-mRNA-1">
    <property type="protein sequence ID" value="HPLM_0000298701-mRNA-1"/>
    <property type="gene ID" value="HPLM_0000298701"/>
</dbReference>
<accession>A0A0N4W0B1</accession>
<reference evidence="1" key="1">
    <citation type="submission" date="2017-02" db="UniProtKB">
        <authorList>
            <consortium name="WormBaseParasite"/>
        </authorList>
    </citation>
    <scope>IDENTIFICATION</scope>
</reference>
<sequence length="74" mass="8285">LFDDVPPGNEPPEAHDLRVEAFAKAMARQDRHQLHVDISWQMPPKIKIPYVGVACNQKLLVNESPTTSDVVLPL</sequence>
<proteinExistence type="predicted"/>
<protein>
    <submittedName>
        <fullName evidence="1">DUF4424 domain-containing protein</fullName>
    </submittedName>
</protein>
<dbReference type="AlphaFoldDB" id="A0A0N4W0B1"/>
<dbReference type="Pfam" id="PF25519">
    <property type="entry name" value="ILCR1_N"/>
    <property type="match status" value="1"/>
</dbReference>
<evidence type="ECO:0000313" key="1">
    <source>
        <dbReference type="WBParaSite" id="HPLM_0000298701-mRNA-1"/>
    </source>
</evidence>
<organism evidence="1">
    <name type="scientific">Haemonchus placei</name>
    <name type="common">Barber's pole worm</name>
    <dbReference type="NCBI Taxonomy" id="6290"/>
    <lineage>
        <taxon>Eukaryota</taxon>
        <taxon>Metazoa</taxon>
        <taxon>Ecdysozoa</taxon>
        <taxon>Nematoda</taxon>
        <taxon>Chromadorea</taxon>
        <taxon>Rhabditida</taxon>
        <taxon>Rhabditina</taxon>
        <taxon>Rhabditomorpha</taxon>
        <taxon>Strongyloidea</taxon>
        <taxon>Trichostrongylidae</taxon>
        <taxon>Haemonchus</taxon>
    </lineage>
</organism>
<name>A0A0N4W0B1_HAEPC</name>